<dbReference type="EMBL" id="JAQOSP010000039">
    <property type="protein sequence ID" value="MDJ1168894.1"/>
    <property type="molecule type" value="Genomic_DNA"/>
</dbReference>
<protein>
    <submittedName>
        <fullName evidence="1">Uncharacterized protein</fullName>
    </submittedName>
</protein>
<reference evidence="1 2" key="1">
    <citation type="submission" date="2023-01" db="EMBL/GenBank/DDBJ databases">
        <title>Novel diversity within Roseofilum (Cyanobacteria; Desertifilaceae) from marine benthic mats with descriptions of four novel species.</title>
        <authorList>
            <person name="Wang Y."/>
            <person name="Berthold D.E."/>
            <person name="Hu J."/>
            <person name="Lefler F.W."/>
            <person name="Laughinghouse H.D. IV."/>
        </authorList>
    </citation>
    <scope>NUCLEOTIDE SEQUENCE [LARGE SCALE GENOMIC DNA]</scope>
    <source>
        <strain evidence="1 2">BLCC-M154</strain>
    </source>
</reference>
<proteinExistence type="predicted"/>
<sequence length="136" mass="15126">MNLMKFPQTLLTFSGTMLAPIHTFTQTMMHTINGKLIIVNASEFDEVKQLVEEIDRKCDRLESQQAIAPSLPQGESVQQIHAIGLSVQKLRTIYSRLFWVVLASSLGLNAANFFMLRSPSCAVESSKGAIERELGN</sequence>
<dbReference type="RefSeq" id="WP_283752658.1">
    <property type="nucleotide sequence ID" value="NZ_JAQOSP010000039.1"/>
</dbReference>
<name>A0ABT7APU1_9CYAN</name>
<keyword evidence="2" id="KW-1185">Reference proteome</keyword>
<organism evidence="1 2">
    <name type="scientific">Roseofilum acuticapitatum BLCC-M154</name>
    <dbReference type="NCBI Taxonomy" id="3022444"/>
    <lineage>
        <taxon>Bacteria</taxon>
        <taxon>Bacillati</taxon>
        <taxon>Cyanobacteriota</taxon>
        <taxon>Cyanophyceae</taxon>
        <taxon>Desertifilales</taxon>
        <taxon>Desertifilaceae</taxon>
        <taxon>Roseofilum</taxon>
        <taxon>Roseofilum acuticapitatum</taxon>
    </lineage>
</organism>
<evidence type="ECO:0000313" key="2">
    <source>
        <dbReference type="Proteomes" id="UP001235303"/>
    </source>
</evidence>
<accession>A0ABT7APU1</accession>
<gene>
    <name evidence="1" type="ORF">PMG71_05600</name>
</gene>
<dbReference type="Proteomes" id="UP001235303">
    <property type="component" value="Unassembled WGS sequence"/>
</dbReference>
<comment type="caution">
    <text evidence="1">The sequence shown here is derived from an EMBL/GenBank/DDBJ whole genome shotgun (WGS) entry which is preliminary data.</text>
</comment>
<evidence type="ECO:0000313" key="1">
    <source>
        <dbReference type="EMBL" id="MDJ1168894.1"/>
    </source>
</evidence>